<dbReference type="Gene3D" id="1.20.90.10">
    <property type="entry name" value="Phospholipase A2 domain"/>
    <property type="match status" value="1"/>
</dbReference>
<evidence type="ECO:0000313" key="17">
    <source>
        <dbReference type="Proteomes" id="UP000225706"/>
    </source>
</evidence>
<comment type="subcellular location">
    <subcellularLocation>
        <location evidence="1 14">Secreted</location>
    </subcellularLocation>
</comment>
<evidence type="ECO:0000256" key="4">
    <source>
        <dbReference type="ARBA" id="ARBA00022723"/>
    </source>
</evidence>
<feature type="disulfide bond" evidence="12">
    <location>
        <begin position="119"/>
        <end position="136"/>
    </location>
</feature>
<accession>A0A2B4SU31</accession>
<evidence type="ECO:0000256" key="6">
    <source>
        <dbReference type="ARBA" id="ARBA00022837"/>
    </source>
</evidence>
<feature type="signal peptide" evidence="14">
    <location>
        <begin position="1"/>
        <end position="18"/>
    </location>
</feature>
<dbReference type="GO" id="GO:0006644">
    <property type="term" value="P:phospholipid metabolic process"/>
    <property type="evidence" value="ECO:0007669"/>
    <property type="project" value="InterPro"/>
</dbReference>
<dbReference type="EC" id="3.1.1.4" evidence="2 14"/>
<dbReference type="EMBL" id="LSMT01000027">
    <property type="protein sequence ID" value="PFX32062.1"/>
    <property type="molecule type" value="Genomic_DNA"/>
</dbReference>
<dbReference type="PRINTS" id="PR00389">
    <property type="entry name" value="PHPHLIPASEA2"/>
</dbReference>
<evidence type="ECO:0000256" key="13">
    <source>
        <dbReference type="RuleBase" id="RU003654"/>
    </source>
</evidence>
<dbReference type="PROSITE" id="PS00118">
    <property type="entry name" value="PA2_HIS"/>
    <property type="match status" value="1"/>
</dbReference>
<keyword evidence="6 11" id="KW-0106">Calcium</keyword>
<dbReference type="PANTHER" id="PTHR11716">
    <property type="entry name" value="PHOSPHOLIPASE A2 FAMILY MEMBER"/>
    <property type="match status" value="1"/>
</dbReference>
<comment type="cofactor">
    <cofactor evidence="11">
        <name>Ca(2+)</name>
        <dbReference type="ChEBI" id="CHEBI:29108"/>
    </cofactor>
    <text evidence="11">Binds 1 Ca(2+) ion per subunit.</text>
</comment>
<dbReference type="InterPro" id="IPR001211">
    <property type="entry name" value="PLA2"/>
</dbReference>
<dbReference type="InterPro" id="IPR033113">
    <property type="entry name" value="PLA2_histidine"/>
</dbReference>
<dbReference type="SMART" id="SM00085">
    <property type="entry name" value="PA2c"/>
    <property type="match status" value="1"/>
</dbReference>
<evidence type="ECO:0000256" key="3">
    <source>
        <dbReference type="ARBA" id="ARBA00022525"/>
    </source>
</evidence>
<dbReference type="PANTHER" id="PTHR11716:SF47">
    <property type="entry name" value="PHOSPHOLIPASE A2-ALPHA"/>
    <property type="match status" value="1"/>
</dbReference>
<dbReference type="GO" id="GO:0005576">
    <property type="term" value="C:extracellular region"/>
    <property type="evidence" value="ECO:0007669"/>
    <property type="project" value="UniProtKB-SubCell"/>
</dbReference>
<feature type="binding site" evidence="11">
    <location>
        <position position="67"/>
    </location>
    <ligand>
        <name>Ca(2+)</name>
        <dbReference type="ChEBI" id="CHEBI:29108"/>
    </ligand>
</feature>
<sequence length="173" mass="19631">MESRVIWLMSIVLGGAIAAPNFIAESGHLDERSANATKKGIVSFGLMVWRVTNRNPIDFNGYGCWCGIGGKGKPVDDLDRCCLVHDICYHQLMQSNVCPSEKAVYFMPYSTKRNHPAKCEPPSHYWFSGECRFRLCECDAAAAECFKKNRYDEKYREHPQSKCTNDKPPELVE</sequence>
<comment type="caution">
    <text evidence="16">The sequence shown here is derived from an EMBL/GenBank/DDBJ whole genome shotgun (WGS) entry which is preliminary data.</text>
</comment>
<evidence type="ECO:0000313" key="16">
    <source>
        <dbReference type="EMBL" id="PFX32062.1"/>
    </source>
</evidence>
<feature type="domain" description="Phospholipase A2-like central" evidence="15">
    <location>
        <begin position="40"/>
        <end position="164"/>
    </location>
</feature>
<dbReference type="Proteomes" id="UP000225706">
    <property type="component" value="Unassembled WGS sequence"/>
</dbReference>
<feature type="disulfide bond" evidence="12">
    <location>
        <begin position="81"/>
        <end position="145"/>
    </location>
</feature>
<dbReference type="GO" id="GO:0005509">
    <property type="term" value="F:calcium ion binding"/>
    <property type="evidence" value="ECO:0007669"/>
    <property type="project" value="InterPro"/>
</dbReference>
<dbReference type="InterPro" id="IPR036444">
    <property type="entry name" value="PLipase_A2_dom_sf"/>
</dbReference>
<feature type="disulfide bond" evidence="12">
    <location>
        <begin position="66"/>
        <end position="82"/>
    </location>
</feature>
<dbReference type="CDD" id="cd00125">
    <property type="entry name" value="PLA2c"/>
    <property type="match status" value="1"/>
</dbReference>
<feature type="binding site" evidence="11">
    <location>
        <position position="69"/>
    </location>
    <ligand>
        <name>Ca(2+)</name>
        <dbReference type="ChEBI" id="CHEBI:29108"/>
    </ligand>
</feature>
<keyword evidence="5 14" id="KW-0378">Hydrolase</keyword>
<feature type="disulfide bond" evidence="12">
    <location>
        <begin position="98"/>
        <end position="131"/>
    </location>
</feature>
<dbReference type="AlphaFoldDB" id="A0A2B4SU31"/>
<evidence type="ECO:0000256" key="8">
    <source>
        <dbReference type="ARBA" id="ARBA00023098"/>
    </source>
</evidence>
<feature type="chain" id="PRO_5011815604" description="Phospholipase A2" evidence="14">
    <location>
        <begin position="19"/>
        <end position="173"/>
    </location>
</feature>
<feature type="disulfide bond" evidence="12">
    <location>
        <begin position="88"/>
        <end position="138"/>
    </location>
</feature>
<evidence type="ECO:0000256" key="14">
    <source>
        <dbReference type="RuleBase" id="RU361236"/>
    </source>
</evidence>
<keyword evidence="8 14" id="KW-0443">Lipid metabolism</keyword>
<dbReference type="PROSITE" id="PS00119">
    <property type="entry name" value="PA2_ASP"/>
    <property type="match status" value="1"/>
</dbReference>
<keyword evidence="14" id="KW-0732">Signal</keyword>
<evidence type="ECO:0000259" key="15">
    <source>
        <dbReference type="SMART" id="SM00085"/>
    </source>
</evidence>
<proteinExistence type="inferred from homology"/>
<keyword evidence="3 14" id="KW-0964">Secreted</keyword>
<keyword evidence="7" id="KW-0442">Lipid degradation</keyword>
<dbReference type="GO" id="GO:0004623">
    <property type="term" value="F:phospholipase A2 activity"/>
    <property type="evidence" value="ECO:0007669"/>
    <property type="project" value="UniProtKB-EC"/>
</dbReference>
<evidence type="ECO:0000256" key="2">
    <source>
        <dbReference type="ARBA" id="ARBA00013278"/>
    </source>
</evidence>
<evidence type="ECO:0000256" key="1">
    <source>
        <dbReference type="ARBA" id="ARBA00004613"/>
    </source>
</evidence>
<organism evidence="16 17">
    <name type="scientific">Stylophora pistillata</name>
    <name type="common">Smooth cauliflower coral</name>
    <dbReference type="NCBI Taxonomy" id="50429"/>
    <lineage>
        <taxon>Eukaryota</taxon>
        <taxon>Metazoa</taxon>
        <taxon>Cnidaria</taxon>
        <taxon>Anthozoa</taxon>
        <taxon>Hexacorallia</taxon>
        <taxon>Scleractinia</taxon>
        <taxon>Astrocoeniina</taxon>
        <taxon>Pocilloporidae</taxon>
        <taxon>Stylophora</taxon>
    </lineage>
</organism>
<keyword evidence="4 11" id="KW-0479">Metal-binding</keyword>
<comment type="similarity">
    <text evidence="13">Belongs to the phospholipase A2 family.</text>
</comment>
<feature type="active site" evidence="10">
    <location>
        <position position="85"/>
    </location>
</feature>
<feature type="active site" evidence="10">
    <location>
        <position position="139"/>
    </location>
</feature>
<evidence type="ECO:0000256" key="11">
    <source>
        <dbReference type="PIRSR" id="PIRSR601211-2"/>
    </source>
</evidence>
<evidence type="ECO:0000256" key="12">
    <source>
        <dbReference type="PIRSR" id="PIRSR601211-3"/>
    </source>
</evidence>
<gene>
    <name evidence="16" type="ORF">AWC38_SpisGene3055</name>
</gene>
<dbReference type="GO" id="GO:0050482">
    <property type="term" value="P:arachidonate secretion"/>
    <property type="evidence" value="ECO:0007669"/>
    <property type="project" value="InterPro"/>
</dbReference>
<evidence type="ECO:0000256" key="9">
    <source>
        <dbReference type="ARBA" id="ARBA00023157"/>
    </source>
</evidence>
<keyword evidence="17" id="KW-1185">Reference proteome</keyword>
<dbReference type="GO" id="GO:0016042">
    <property type="term" value="P:lipid catabolic process"/>
    <property type="evidence" value="ECO:0007669"/>
    <property type="project" value="UniProtKB-KW"/>
</dbReference>
<dbReference type="SUPFAM" id="SSF48619">
    <property type="entry name" value="Phospholipase A2, PLA2"/>
    <property type="match status" value="1"/>
</dbReference>
<evidence type="ECO:0000256" key="5">
    <source>
        <dbReference type="ARBA" id="ARBA00022801"/>
    </source>
</evidence>
<name>A0A2B4SU31_STYPI</name>
<evidence type="ECO:0000256" key="10">
    <source>
        <dbReference type="PIRSR" id="PIRSR601211-1"/>
    </source>
</evidence>
<feature type="binding site" evidence="11">
    <location>
        <position position="86"/>
    </location>
    <ligand>
        <name>Ca(2+)</name>
        <dbReference type="ChEBI" id="CHEBI:29108"/>
    </ligand>
</feature>
<reference evidence="17" key="1">
    <citation type="journal article" date="2017" name="bioRxiv">
        <title>Comparative analysis of the genomes of Stylophora pistillata and Acropora digitifera provides evidence for extensive differences between species of corals.</title>
        <authorList>
            <person name="Voolstra C.R."/>
            <person name="Li Y."/>
            <person name="Liew Y.J."/>
            <person name="Baumgarten S."/>
            <person name="Zoccola D."/>
            <person name="Flot J.-F."/>
            <person name="Tambutte S."/>
            <person name="Allemand D."/>
            <person name="Aranda M."/>
        </authorList>
    </citation>
    <scope>NUCLEOTIDE SEQUENCE [LARGE SCALE GENOMIC DNA]</scope>
</reference>
<keyword evidence="9 12" id="KW-1015">Disulfide bond</keyword>
<dbReference type="InterPro" id="IPR016090">
    <property type="entry name" value="PLA2-like_dom"/>
</dbReference>
<comment type="catalytic activity">
    <reaction evidence="14">
        <text>a 1,2-diacyl-sn-glycero-3-phosphocholine + H2O = a 1-acyl-sn-glycero-3-phosphocholine + a fatty acid + H(+)</text>
        <dbReference type="Rhea" id="RHEA:15801"/>
        <dbReference type="ChEBI" id="CHEBI:15377"/>
        <dbReference type="ChEBI" id="CHEBI:15378"/>
        <dbReference type="ChEBI" id="CHEBI:28868"/>
        <dbReference type="ChEBI" id="CHEBI:57643"/>
        <dbReference type="ChEBI" id="CHEBI:58168"/>
        <dbReference type="EC" id="3.1.1.4"/>
    </reaction>
</comment>
<protein>
    <recommendedName>
        <fullName evidence="2 14">Phospholipase A2</fullName>
        <ecNumber evidence="2 14">3.1.1.4</ecNumber>
    </recommendedName>
</protein>
<dbReference type="InterPro" id="IPR033112">
    <property type="entry name" value="PLA2_Asp_AS"/>
</dbReference>
<evidence type="ECO:0000256" key="7">
    <source>
        <dbReference type="ARBA" id="ARBA00022963"/>
    </source>
</evidence>
<dbReference type="OrthoDB" id="5841574at2759"/>
<dbReference type="STRING" id="50429.A0A2B4SU31"/>
<dbReference type="Pfam" id="PF00068">
    <property type="entry name" value="Phospholip_A2_1"/>
    <property type="match status" value="1"/>
</dbReference>